<feature type="transmembrane region" description="Helical" evidence="1">
    <location>
        <begin position="12"/>
        <end position="35"/>
    </location>
</feature>
<name>A0AAV4G2J7_9GAST</name>
<organism evidence="2 3">
    <name type="scientific">Elysia marginata</name>
    <dbReference type="NCBI Taxonomy" id="1093978"/>
    <lineage>
        <taxon>Eukaryota</taxon>
        <taxon>Metazoa</taxon>
        <taxon>Spiralia</taxon>
        <taxon>Lophotrochozoa</taxon>
        <taxon>Mollusca</taxon>
        <taxon>Gastropoda</taxon>
        <taxon>Heterobranchia</taxon>
        <taxon>Euthyneura</taxon>
        <taxon>Panpulmonata</taxon>
        <taxon>Sacoglossa</taxon>
        <taxon>Placobranchoidea</taxon>
        <taxon>Plakobranchidae</taxon>
        <taxon>Elysia</taxon>
    </lineage>
</organism>
<evidence type="ECO:0000313" key="3">
    <source>
        <dbReference type="Proteomes" id="UP000762676"/>
    </source>
</evidence>
<sequence>MADGLAGPVNQWSVGVITSNVIVVGAQGLYCLAVWRGQGLITSQRCQWIRFKRQKSSVSLKKSFGCLRVEQPDADVTTSSLNILVSWSLMETIHILVHRRKDYNASSTRTPSTTLSPPQPLSPQKQHRIIVIFIIIGTFITTKTGPVISFE</sequence>
<feature type="transmembrane region" description="Helical" evidence="1">
    <location>
        <begin position="129"/>
        <end position="148"/>
    </location>
</feature>
<comment type="caution">
    <text evidence="2">The sequence shown here is derived from an EMBL/GenBank/DDBJ whole genome shotgun (WGS) entry which is preliminary data.</text>
</comment>
<gene>
    <name evidence="2" type="ORF">ElyMa_004033600</name>
</gene>
<reference evidence="2 3" key="1">
    <citation type="journal article" date="2021" name="Elife">
        <title>Chloroplast acquisition without the gene transfer in kleptoplastic sea slugs, Plakobranchus ocellatus.</title>
        <authorList>
            <person name="Maeda T."/>
            <person name="Takahashi S."/>
            <person name="Yoshida T."/>
            <person name="Shimamura S."/>
            <person name="Takaki Y."/>
            <person name="Nagai Y."/>
            <person name="Toyoda A."/>
            <person name="Suzuki Y."/>
            <person name="Arimoto A."/>
            <person name="Ishii H."/>
            <person name="Satoh N."/>
            <person name="Nishiyama T."/>
            <person name="Hasebe M."/>
            <person name="Maruyama T."/>
            <person name="Minagawa J."/>
            <person name="Obokata J."/>
            <person name="Shigenobu S."/>
        </authorList>
    </citation>
    <scope>NUCLEOTIDE SEQUENCE [LARGE SCALE GENOMIC DNA]</scope>
</reference>
<dbReference type="EMBL" id="BMAT01008190">
    <property type="protein sequence ID" value="GFR79912.1"/>
    <property type="molecule type" value="Genomic_DNA"/>
</dbReference>
<dbReference type="AlphaFoldDB" id="A0AAV4G2J7"/>
<keyword evidence="3" id="KW-1185">Reference proteome</keyword>
<dbReference type="Proteomes" id="UP000762676">
    <property type="component" value="Unassembled WGS sequence"/>
</dbReference>
<evidence type="ECO:0000313" key="2">
    <source>
        <dbReference type="EMBL" id="GFR79912.1"/>
    </source>
</evidence>
<protein>
    <submittedName>
        <fullName evidence="2">Uncharacterized protein</fullName>
    </submittedName>
</protein>
<evidence type="ECO:0000256" key="1">
    <source>
        <dbReference type="SAM" id="Phobius"/>
    </source>
</evidence>
<keyword evidence="1" id="KW-0472">Membrane</keyword>
<accession>A0AAV4G2J7</accession>
<proteinExistence type="predicted"/>
<keyword evidence="1" id="KW-1133">Transmembrane helix</keyword>
<keyword evidence="1" id="KW-0812">Transmembrane</keyword>